<reference evidence="1 2" key="1">
    <citation type="submission" date="2019-12" db="EMBL/GenBank/DDBJ databases">
        <authorList>
            <person name="Floudas D."/>
            <person name="Bentzer J."/>
            <person name="Ahren D."/>
            <person name="Johansson T."/>
            <person name="Persson P."/>
            <person name="Tunlid A."/>
        </authorList>
    </citation>
    <scope>NUCLEOTIDE SEQUENCE [LARGE SCALE GENOMIC DNA]</scope>
    <source>
        <strain evidence="1 2">CBS 102.39</strain>
    </source>
</reference>
<dbReference type="PANTHER" id="PTHR45036">
    <property type="entry name" value="METHYLTRANSFERASE LIKE 7B"/>
    <property type="match status" value="1"/>
</dbReference>
<name>A0A8H4VTS1_9AGAR</name>
<dbReference type="Pfam" id="PF13489">
    <property type="entry name" value="Methyltransf_23"/>
    <property type="match status" value="1"/>
</dbReference>
<accession>A0A8H4VTS1</accession>
<dbReference type="InterPro" id="IPR029063">
    <property type="entry name" value="SAM-dependent_MTases_sf"/>
</dbReference>
<dbReference type="SUPFAM" id="SSF53335">
    <property type="entry name" value="S-adenosyl-L-methionine-dependent methyltransferases"/>
    <property type="match status" value="1"/>
</dbReference>
<dbReference type="PANTHER" id="PTHR45036:SF1">
    <property type="entry name" value="METHYLTRANSFERASE LIKE 7A"/>
    <property type="match status" value="1"/>
</dbReference>
<dbReference type="InterPro" id="IPR052356">
    <property type="entry name" value="Thiol_S-MT"/>
</dbReference>
<protein>
    <submittedName>
        <fullName evidence="1">Uncharacterized protein</fullName>
    </submittedName>
</protein>
<organism evidence="1 2">
    <name type="scientific">Agrocybe pediades</name>
    <dbReference type="NCBI Taxonomy" id="84607"/>
    <lineage>
        <taxon>Eukaryota</taxon>
        <taxon>Fungi</taxon>
        <taxon>Dikarya</taxon>
        <taxon>Basidiomycota</taxon>
        <taxon>Agaricomycotina</taxon>
        <taxon>Agaricomycetes</taxon>
        <taxon>Agaricomycetidae</taxon>
        <taxon>Agaricales</taxon>
        <taxon>Agaricineae</taxon>
        <taxon>Strophariaceae</taxon>
        <taxon>Agrocybe</taxon>
    </lineage>
</organism>
<dbReference type="Gene3D" id="3.40.50.150">
    <property type="entry name" value="Vaccinia Virus protein VP39"/>
    <property type="match status" value="1"/>
</dbReference>
<dbReference type="EMBL" id="JAACJL010000002">
    <property type="protein sequence ID" value="KAF4622451.1"/>
    <property type="molecule type" value="Genomic_DNA"/>
</dbReference>
<sequence length="297" mass="33150">MTYPGKLPTYLSFSLTLATTNTSNPNMKLSTVYDFVLHMFQIIRLGLPPTARALIKKPSIILQPRFLSQVFLANVWSVMGEGLDQNTSELKRSIITAYASGVVLEIGAGNGHSVNYLDRKVVSQYIALEPNPLMQENIRKRANASGFHESNGSLIILSCGAEEIDSILASLRTTDTAGAAGQVDTILSMLTLCTVPSPQKTIDGLAKFILRPGGQLIFYEHTRSKLSDVAWWQKVWSPFWSVLFDGCKLDRPTDLWVNEVKDEEGNSLWREGKAWSEEGELEEDNMLNHRLGRFVKK</sequence>
<gene>
    <name evidence="1" type="ORF">D9613_009593</name>
</gene>
<evidence type="ECO:0000313" key="1">
    <source>
        <dbReference type="EMBL" id="KAF4622451.1"/>
    </source>
</evidence>
<keyword evidence="2" id="KW-1185">Reference proteome</keyword>
<comment type="caution">
    <text evidence="1">The sequence shown here is derived from an EMBL/GenBank/DDBJ whole genome shotgun (WGS) entry which is preliminary data.</text>
</comment>
<proteinExistence type="predicted"/>
<dbReference type="Proteomes" id="UP000521872">
    <property type="component" value="Unassembled WGS sequence"/>
</dbReference>
<dbReference type="CDD" id="cd02440">
    <property type="entry name" value="AdoMet_MTases"/>
    <property type="match status" value="1"/>
</dbReference>
<dbReference type="AlphaFoldDB" id="A0A8H4VTS1"/>
<evidence type="ECO:0000313" key="2">
    <source>
        <dbReference type="Proteomes" id="UP000521872"/>
    </source>
</evidence>